<dbReference type="AlphaFoldDB" id="A0A699H4H0"/>
<comment type="caution">
    <text evidence="1">The sequence shown here is derived from an EMBL/GenBank/DDBJ whole genome shotgun (WGS) entry which is preliminary data.</text>
</comment>
<reference evidence="1" key="1">
    <citation type="journal article" date="2019" name="Sci. Rep.">
        <title>Draft genome of Tanacetum cinerariifolium, the natural source of mosquito coil.</title>
        <authorList>
            <person name="Yamashiro T."/>
            <person name="Shiraishi A."/>
            <person name="Satake H."/>
            <person name="Nakayama K."/>
        </authorList>
    </citation>
    <scope>NUCLEOTIDE SEQUENCE</scope>
</reference>
<dbReference type="EMBL" id="BKCJ010102212">
    <property type="protein sequence ID" value="GEX33270.1"/>
    <property type="molecule type" value="Genomic_DNA"/>
</dbReference>
<evidence type="ECO:0000313" key="1">
    <source>
        <dbReference type="EMBL" id="GEX33270.1"/>
    </source>
</evidence>
<name>A0A699H4H0_TANCI</name>
<organism evidence="1">
    <name type="scientific">Tanacetum cinerariifolium</name>
    <name type="common">Dalmatian daisy</name>
    <name type="synonym">Chrysanthemum cinerariifolium</name>
    <dbReference type="NCBI Taxonomy" id="118510"/>
    <lineage>
        <taxon>Eukaryota</taxon>
        <taxon>Viridiplantae</taxon>
        <taxon>Streptophyta</taxon>
        <taxon>Embryophyta</taxon>
        <taxon>Tracheophyta</taxon>
        <taxon>Spermatophyta</taxon>
        <taxon>Magnoliopsida</taxon>
        <taxon>eudicotyledons</taxon>
        <taxon>Gunneridae</taxon>
        <taxon>Pentapetalae</taxon>
        <taxon>asterids</taxon>
        <taxon>campanulids</taxon>
        <taxon>Asterales</taxon>
        <taxon>Asteraceae</taxon>
        <taxon>Asteroideae</taxon>
        <taxon>Anthemideae</taxon>
        <taxon>Anthemidinae</taxon>
        <taxon>Tanacetum</taxon>
    </lineage>
</organism>
<sequence>MLSKDYLEILRAQDVLYDDNEMVEVKVLMALVDDESDVVGKKRARIDSFRFGKKDLVFIKSSADYTNVSKLNVEIPWLFEAKGFNLPNYDTGRILSTESHMNITVLTDCDSAEESTSICNTSLPLLEKLLGAETQTKL</sequence>
<gene>
    <name evidence="1" type="ORF">Tci_305245</name>
</gene>
<accession>A0A699H4H0</accession>
<proteinExistence type="predicted"/>
<protein>
    <submittedName>
        <fullName evidence="1">Uncharacterized protein</fullName>
    </submittedName>
</protein>